<evidence type="ECO:0000256" key="4">
    <source>
        <dbReference type="RuleBase" id="RU003719"/>
    </source>
</evidence>
<feature type="domain" description="D-isomer specific 2-hydroxyacid dehydrogenase NAD-binding" evidence="6">
    <location>
        <begin position="108"/>
        <end position="288"/>
    </location>
</feature>
<dbReference type="OrthoDB" id="9793626at2"/>
<organism evidence="7 8">
    <name type="scientific">Methylobacterium symbioticum</name>
    <dbReference type="NCBI Taxonomy" id="2584084"/>
    <lineage>
        <taxon>Bacteria</taxon>
        <taxon>Pseudomonadati</taxon>
        <taxon>Pseudomonadota</taxon>
        <taxon>Alphaproteobacteria</taxon>
        <taxon>Hyphomicrobiales</taxon>
        <taxon>Methylobacteriaceae</taxon>
        <taxon>Methylobacterium</taxon>
    </lineage>
</organism>
<evidence type="ECO:0000313" key="8">
    <source>
        <dbReference type="Proteomes" id="UP000410984"/>
    </source>
</evidence>
<dbReference type="Proteomes" id="UP000410984">
    <property type="component" value="Unassembled WGS sequence"/>
</dbReference>
<dbReference type="PROSITE" id="PS00671">
    <property type="entry name" value="D_2_HYDROXYACID_DH_3"/>
    <property type="match status" value="1"/>
</dbReference>
<name>A0A509EJR7_9HYPH</name>
<dbReference type="GO" id="GO:0004617">
    <property type="term" value="F:phosphoglycerate dehydrogenase activity"/>
    <property type="evidence" value="ECO:0007669"/>
    <property type="project" value="UniProtKB-ARBA"/>
</dbReference>
<dbReference type="RefSeq" id="WP_142584948.1">
    <property type="nucleotide sequence ID" value="NZ_CABFPH010000083.1"/>
</dbReference>
<evidence type="ECO:0000256" key="1">
    <source>
        <dbReference type="ARBA" id="ARBA00005854"/>
    </source>
</evidence>
<dbReference type="PANTHER" id="PTHR42938">
    <property type="entry name" value="FORMATE DEHYDROGENASE 1"/>
    <property type="match status" value="1"/>
</dbReference>
<dbReference type="GO" id="GO:0051287">
    <property type="term" value="F:NAD binding"/>
    <property type="evidence" value="ECO:0007669"/>
    <property type="project" value="InterPro"/>
</dbReference>
<dbReference type="FunFam" id="3.40.50.720:FF:000041">
    <property type="entry name" value="D-3-phosphoglycerate dehydrogenase"/>
    <property type="match status" value="1"/>
</dbReference>
<evidence type="ECO:0000259" key="5">
    <source>
        <dbReference type="Pfam" id="PF00389"/>
    </source>
</evidence>
<dbReference type="InterPro" id="IPR036291">
    <property type="entry name" value="NAD(P)-bd_dom_sf"/>
</dbReference>
<feature type="domain" description="D-isomer specific 2-hydroxyacid dehydrogenase catalytic" evidence="5">
    <location>
        <begin position="34"/>
        <end position="310"/>
    </location>
</feature>
<dbReference type="GO" id="GO:0102155">
    <property type="term" value="F:S-sulfolactate dehydrogenase activity"/>
    <property type="evidence" value="ECO:0007669"/>
    <property type="project" value="UniProtKB-EC"/>
</dbReference>
<dbReference type="GO" id="GO:0006564">
    <property type="term" value="P:L-serine biosynthetic process"/>
    <property type="evidence" value="ECO:0007669"/>
    <property type="project" value="UniProtKB-ARBA"/>
</dbReference>
<sequence>MPKVVISEFMDEAAIAEGLSGFDTLYDPGLVDRPEDLVAALKGADALIVRNRTQVRGGLLAAAPDLKVVGRLGVGLDNIDMAACEARGIAVYPATGANDGAVAEYVIGTAMLLLRGAYGATAQVAAGTWPRNALMGREIAGKRLGLVGFGAIARETARRAAALGMSLSAHDPFLAPGDPAWSPAYGPVANRSLDDLIAQSDVLSLHVPLTEGTRGLIGAEAIARMPEGAILINAARGGVVDEAAVAAALRAGRLGGAALDVFAREPLDAAGGAPFADVPNLILTPHIAGVTVESNVRVSAVTAHAVRRHLTEA</sequence>
<evidence type="ECO:0000313" key="7">
    <source>
        <dbReference type="EMBL" id="VUD73729.1"/>
    </source>
</evidence>
<dbReference type="InterPro" id="IPR006139">
    <property type="entry name" value="D-isomer_2_OHA_DH_cat_dom"/>
</dbReference>
<dbReference type="Pfam" id="PF00389">
    <property type="entry name" value="2-Hacid_dh"/>
    <property type="match status" value="1"/>
</dbReference>
<evidence type="ECO:0000256" key="2">
    <source>
        <dbReference type="ARBA" id="ARBA00023002"/>
    </source>
</evidence>
<dbReference type="InterPro" id="IPR006140">
    <property type="entry name" value="D-isomer_DH_NAD-bd"/>
</dbReference>
<reference evidence="7 8" key="1">
    <citation type="submission" date="2019-06" db="EMBL/GenBank/DDBJ databases">
        <authorList>
            <person name="Rodrigo-Torres L."/>
            <person name="Arahal R. D."/>
            <person name="Lucena T."/>
        </authorList>
    </citation>
    <scope>NUCLEOTIDE SEQUENCE [LARGE SCALE GENOMIC DNA]</scope>
    <source>
        <strain evidence="7 8">SB0023/3</strain>
    </source>
</reference>
<dbReference type="EMBL" id="CABFPH010000083">
    <property type="protein sequence ID" value="VUD73729.1"/>
    <property type="molecule type" value="Genomic_DNA"/>
</dbReference>
<dbReference type="Gene3D" id="3.40.50.720">
    <property type="entry name" value="NAD(P)-binding Rossmann-like Domain"/>
    <property type="match status" value="2"/>
</dbReference>
<keyword evidence="8" id="KW-1185">Reference proteome</keyword>
<dbReference type="InterPro" id="IPR029753">
    <property type="entry name" value="D-isomer_DH_CS"/>
</dbReference>
<dbReference type="AlphaFoldDB" id="A0A509EJR7"/>
<gene>
    <name evidence="7" type="primary">slcC</name>
    <name evidence="7" type="ORF">MET9862_04348</name>
</gene>
<proteinExistence type="inferred from homology"/>
<dbReference type="PANTHER" id="PTHR42938:SF9">
    <property type="entry name" value="FORMATE DEHYDROGENASE 1"/>
    <property type="match status" value="1"/>
</dbReference>
<dbReference type="PROSITE" id="PS00670">
    <property type="entry name" value="D_2_HYDROXYACID_DH_2"/>
    <property type="match status" value="1"/>
</dbReference>
<keyword evidence="3" id="KW-0520">NAD</keyword>
<dbReference type="SUPFAM" id="SSF51735">
    <property type="entry name" value="NAD(P)-binding Rossmann-fold domains"/>
    <property type="match status" value="1"/>
</dbReference>
<dbReference type="SUPFAM" id="SSF52283">
    <property type="entry name" value="Formate/glycerate dehydrogenase catalytic domain-like"/>
    <property type="match status" value="1"/>
</dbReference>
<comment type="similarity">
    <text evidence="1 4">Belongs to the D-isomer specific 2-hydroxyacid dehydrogenase family.</text>
</comment>
<evidence type="ECO:0000256" key="3">
    <source>
        <dbReference type="ARBA" id="ARBA00023027"/>
    </source>
</evidence>
<dbReference type="EC" id="1.1.1.310" evidence="7"/>
<keyword evidence="2 4" id="KW-0560">Oxidoreductase</keyword>
<evidence type="ECO:0000259" key="6">
    <source>
        <dbReference type="Pfam" id="PF02826"/>
    </source>
</evidence>
<protein>
    <submittedName>
        <fullName evidence="7">(S)-sulfolactate dehydrogenase</fullName>
        <ecNumber evidence="7">1.1.1.310</ecNumber>
    </submittedName>
</protein>
<accession>A0A509EJR7</accession>
<dbReference type="Pfam" id="PF02826">
    <property type="entry name" value="2-Hacid_dh_C"/>
    <property type="match status" value="1"/>
</dbReference>
<dbReference type="GO" id="GO:0047545">
    <property type="term" value="F:(S)-2-hydroxyglutarate dehydrogenase activity"/>
    <property type="evidence" value="ECO:0007669"/>
    <property type="project" value="UniProtKB-ARBA"/>
</dbReference>